<accession>A0A7X0SQ57</accession>
<comment type="caution">
    <text evidence="1">The sequence shown here is derived from an EMBL/GenBank/DDBJ whole genome shotgun (WGS) entry which is preliminary data.</text>
</comment>
<keyword evidence="1" id="KW-0378">Hydrolase</keyword>
<sequence>MRTIPTNRYYPSMGHLLDVYDRGGRRLGFDAEDLSEYEDWKKTARSKLTEITGIDQMETCDLQPALLESVQQNGFQRDKMAIQTEPDVWMPFYLLVPDDLKAGERRPCVIAPHGHGIAGKYGVAGRTDIPAVKDAIEKYNSDYGVQFVKRGYLVFCPDARGVGERREWTGQSDQESDLLKSTCAQLNHMAISMGQSVTGMWVWDLMRLLDYIATREDCRADRIACCGLSGGGLQTLWLAALDDRVRCAVISGYFYGYRDSLLKLSNNCSCNYVPHVWQHVDMGDLGALIAPRPLLIETGDQDPLNGERGLANVTEQFEITNKAYSLLGAADKLNHYIFEGGHQWQGAQSYEFVDKWLQ</sequence>
<reference evidence="1 2" key="1">
    <citation type="submission" date="2020-08" db="EMBL/GenBank/DDBJ databases">
        <title>Cohnella phylogeny.</title>
        <authorList>
            <person name="Dunlap C."/>
        </authorList>
    </citation>
    <scope>NUCLEOTIDE SEQUENCE [LARGE SCALE GENOMIC DNA]</scope>
    <source>
        <strain evidence="1 2">CBP 2801</strain>
    </source>
</reference>
<dbReference type="InterPro" id="IPR029058">
    <property type="entry name" value="AB_hydrolase_fold"/>
</dbReference>
<dbReference type="GO" id="GO:0016787">
    <property type="term" value="F:hydrolase activity"/>
    <property type="evidence" value="ECO:0007669"/>
    <property type="project" value="UniProtKB-KW"/>
</dbReference>
<proteinExistence type="predicted"/>
<dbReference type="InterPro" id="IPR025890">
    <property type="entry name" value="Abhydrolase_bac"/>
</dbReference>
<dbReference type="PANTHER" id="PTHR22946">
    <property type="entry name" value="DIENELACTONE HYDROLASE DOMAIN-CONTAINING PROTEIN-RELATED"/>
    <property type="match status" value="1"/>
</dbReference>
<name>A0A7X0SQ57_9BACL</name>
<dbReference type="PANTHER" id="PTHR22946:SF8">
    <property type="entry name" value="ACETYL XYLAN ESTERASE DOMAIN-CONTAINING PROTEIN"/>
    <property type="match status" value="1"/>
</dbReference>
<dbReference type="Pfam" id="PF12715">
    <property type="entry name" value="Abhydrolase_7"/>
    <property type="match status" value="1"/>
</dbReference>
<dbReference type="AlphaFoldDB" id="A0A7X0SQ57"/>
<organism evidence="1 2">
    <name type="scientific">Cohnella zeiphila</name>
    <dbReference type="NCBI Taxonomy" id="2761120"/>
    <lineage>
        <taxon>Bacteria</taxon>
        <taxon>Bacillati</taxon>
        <taxon>Bacillota</taxon>
        <taxon>Bacilli</taxon>
        <taxon>Bacillales</taxon>
        <taxon>Paenibacillaceae</taxon>
        <taxon>Cohnella</taxon>
    </lineage>
</organism>
<evidence type="ECO:0000313" key="1">
    <source>
        <dbReference type="EMBL" id="MBB6734056.1"/>
    </source>
</evidence>
<dbReference type="InterPro" id="IPR050261">
    <property type="entry name" value="FrsA_esterase"/>
</dbReference>
<keyword evidence="2" id="KW-1185">Reference proteome</keyword>
<dbReference type="Proteomes" id="UP000564644">
    <property type="component" value="Unassembled WGS sequence"/>
</dbReference>
<gene>
    <name evidence="1" type="ORF">H7C18_24345</name>
</gene>
<dbReference type="RefSeq" id="WP_185131714.1">
    <property type="nucleotide sequence ID" value="NZ_JACJVO010000032.1"/>
</dbReference>
<dbReference type="SUPFAM" id="SSF53474">
    <property type="entry name" value="alpha/beta-Hydrolases"/>
    <property type="match status" value="1"/>
</dbReference>
<evidence type="ECO:0000313" key="2">
    <source>
        <dbReference type="Proteomes" id="UP000564644"/>
    </source>
</evidence>
<dbReference type="EMBL" id="JACJVO010000032">
    <property type="protein sequence ID" value="MBB6734056.1"/>
    <property type="molecule type" value="Genomic_DNA"/>
</dbReference>
<dbReference type="Gene3D" id="3.40.50.1820">
    <property type="entry name" value="alpha/beta hydrolase"/>
    <property type="match status" value="1"/>
</dbReference>
<protein>
    <submittedName>
        <fullName evidence="1">Dienelactone hydrolase family protein</fullName>
    </submittedName>
</protein>